<gene>
    <name evidence="1" type="ORF">METZ01_LOCUS451822</name>
</gene>
<dbReference type="AlphaFoldDB" id="A0A382ZW96"/>
<accession>A0A382ZW96</accession>
<feature type="non-terminal residue" evidence="1">
    <location>
        <position position="1"/>
    </location>
</feature>
<evidence type="ECO:0000313" key="1">
    <source>
        <dbReference type="EMBL" id="SVD98968.1"/>
    </source>
</evidence>
<dbReference type="EMBL" id="UINC01186654">
    <property type="protein sequence ID" value="SVD98968.1"/>
    <property type="molecule type" value="Genomic_DNA"/>
</dbReference>
<protein>
    <submittedName>
        <fullName evidence="1">Uncharacterized protein</fullName>
    </submittedName>
</protein>
<proteinExistence type="predicted"/>
<sequence>EWIELLPGGHNRLARPMIESISEKAEEALSADPDWSVDLYGDGHSSETIAQAIIDHR</sequence>
<name>A0A382ZW96_9ZZZZ</name>
<organism evidence="1">
    <name type="scientific">marine metagenome</name>
    <dbReference type="NCBI Taxonomy" id="408172"/>
    <lineage>
        <taxon>unclassified sequences</taxon>
        <taxon>metagenomes</taxon>
        <taxon>ecological metagenomes</taxon>
    </lineage>
</organism>
<reference evidence="1" key="1">
    <citation type="submission" date="2018-05" db="EMBL/GenBank/DDBJ databases">
        <authorList>
            <person name="Lanie J.A."/>
            <person name="Ng W.-L."/>
            <person name="Kazmierczak K.M."/>
            <person name="Andrzejewski T.M."/>
            <person name="Davidsen T.M."/>
            <person name="Wayne K.J."/>
            <person name="Tettelin H."/>
            <person name="Glass J.I."/>
            <person name="Rusch D."/>
            <person name="Podicherti R."/>
            <person name="Tsui H.-C.T."/>
            <person name="Winkler M.E."/>
        </authorList>
    </citation>
    <scope>NUCLEOTIDE SEQUENCE</scope>
</reference>